<evidence type="ECO:0000259" key="2">
    <source>
        <dbReference type="Pfam" id="PF25547"/>
    </source>
</evidence>
<feature type="domain" description="Bacterial CdiA-CT RNAse A" evidence="1">
    <location>
        <begin position="311"/>
        <end position="427"/>
    </location>
</feature>
<dbReference type="Pfam" id="PF25547">
    <property type="entry name" value="WXG100_2"/>
    <property type="match status" value="1"/>
</dbReference>
<evidence type="ECO:0000259" key="1">
    <source>
        <dbReference type="Pfam" id="PF18431"/>
    </source>
</evidence>
<dbReference type="CDD" id="cd20684">
    <property type="entry name" value="CdiA-CT_Yk_RNaseA-like"/>
    <property type="match status" value="1"/>
</dbReference>
<proteinExistence type="predicted"/>
<reference evidence="3 4" key="1">
    <citation type="submission" date="2022-12" db="EMBL/GenBank/DDBJ databases">
        <authorList>
            <person name="Mo P."/>
        </authorList>
    </citation>
    <scope>NUCLEOTIDE SEQUENCE [LARGE SCALE GENOMIC DNA]</scope>
    <source>
        <strain evidence="3 4">HUAS 2-6</strain>
    </source>
</reference>
<evidence type="ECO:0000313" key="3">
    <source>
        <dbReference type="EMBL" id="WBO65377.1"/>
    </source>
</evidence>
<evidence type="ECO:0008006" key="5">
    <source>
        <dbReference type="Google" id="ProtNLM"/>
    </source>
</evidence>
<dbReference type="Pfam" id="PF18431">
    <property type="entry name" value="RNAse_A_bac"/>
    <property type="match status" value="1"/>
</dbReference>
<keyword evidence="4" id="KW-1185">Reference proteome</keyword>
<organism evidence="3 4">
    <name type="scientific">Streptomyces camelliae</name>
    <dbReference type="NCBI Taxonomy" id="3004093"/>
    <lineage>
        <taxon>Bacteria</taxon>
        <taxon>Bacillati</taxon>
        <taxon>Actinomycetota</taxon>
        <taxon>Actinomycetes</taxon>
        <taxon>Kitasatosporales</taxon>
        <taxon>Streptomycetaceae</taxon>
        <taxon>Streptomyces</taxon>
    </lineage>
</organism>
<dbReference type="EMBL" id="CP115300">
    <property type="protein sequence ID" value="WBO65377.1"/>
    <property type="molecule type" value="Genomic_DNA"/>
</dbReference>
<sequence length="428" mass="45239">MSVADKARKIVQEMTGMWWPAADEGGLRHAAKTWRDFADDVDDVTAGANKAARTIIEHNKGEAISAFDDPFWRRYYYDKRGWLKDLADAARDMAKSLDAYADFIHGVKKKLEHELEIAGATLVVGGVLSVVTFSLSEDAAVAVAAGIADTAASLGVAVSEEIAAIATTTLATAAFAGVESVAVNLAVTQPLSIALGEQKGGLNIDEARSAGVDGAITGGLLGGAGATVQAINRAGGITELLGGVRLPSVGPALALPGGAVAPTLDDLGLLIKGDGEPNAWPRSKRKGAVNPKYWSDLAGDEGKGTAKSSPHTLAKHVEVTTQDLRARLRANPRLKTASRYIDEESAQKFTDAVLLRRQKQVDAWLNGPKKSPKEAFVVEDLGENTGLSMSRYNFRNGLPSEWVKGATVVLKRDPTAPLGYRVLTSYPS</sequence>
<gene>
    <name evidence="3" type="ORF">O1G22_22415</name>
</gene>
<dbReference type="InterPro" id="IPR057746">
    <property type="entry name" value="CpnT-like_N"/>
</dbReference>
<dbReference type="RefSeq" id="WP_270082953.1">
    <property type="nucleotide sequence ID" value="NZ_CP115300.1"/>
</dbReference>
<evidence type="ECO:0000313" key="4">
    <source>
        <dbReference type="Proteomes" id="UP001212326"/>
    </source>
</evidence>
<name>A0ABY7P4S3_9ACTN</name>
<protein>
    <recommendedName>
        <fullName evidence="5">Bacterial CdiA-CT RNAse A domain-containing protein</fullName>
    </recommendedName>
</protein>
<accession>A0ABY7P4S3</accession>
<dbReference type="InterPro" id="IPR041436">
    <property type="entry name" value="RNAse_A_bac"/>
</dbReference>
<dbReference type="Proteomes" id="UP001212326">
    <property type="component" value="Chromosome"/>
</dbReference>
<feature type="domain" description="Outer membrane channel protein CpnT-like N-terminal" evidence="2">
    <location>
        <begin position="11"/>
        <end position="141"/>
    </location>
</feature>